<evidence type="ECO:0000259" key="7">
    <source>
        <dbReference type="PROSITE" id="PS51296"/>
    </source>
</evidence>
<evidence type="ECO:0000256" key="3">
    <source>
        <dbReference type="ARBA" id="ARBA00022723"/>
    </source>
</evidence>
<dbReference type="InterPro" id="IPR001663">
    <property type="entry name" value="Rng_hydr_dOase-A"/>
</dbReference>
<dbReference type="AlphaFoldDB" id="A0A1A3PG31"/>
<proteinExistence type="predicted"/>
<evidence type="ECO:0000313" key="8">
    <source>
        <dbReference type="EMBL" id="OBK31552.1"/>
    </source>
</evidence>
<dbReference type="PANTHER" id="PTHR43756">
    <property type="entry name" value="CHOLINE MONOOXYGENASE, CHLOROPLASTIC"/>
    <property type="match status" value="1"/>
</dbReference>
<keyword evidence="2" id="KW-0001">2Fe-2S</keyword>
<dbReference type="GO" id="GO:0005506">
    <property type="term" value="F:iron ion binding"/>
    <property type="evidence" value="ECO:0007669"/>
    <property type="project" value="InterPro"/>
</dbReference>
<dbReference type="InterPro" id="IPR017941">
    <property type="entry name" value="Rieske_2Fe-2S"/>
</dbReference>
<dbReference type="RefSeq" id="WP_065142107.1">
    <property type="nucleotide sequence ID" value="NZ_LZLS01000003.1"/>
</dbReference>
<dbReference type="Proteomes" id="UP000093928">
    <property type="component" value="Unassembled WGS sequence"/>
</dbReference>
<keyword evidence="5" id="KW-0408">Iron</keyword>
<evidence type="ECO:0000256" key="2">
    <source>
        <dbReference type="ARBA" id="ARBA00022714"/>
    </source>
</evidence>
<dbReference type="PROSITE" id="PS51296">
    <property type="entry name" value="RIESKE"/>
    <property type="match status" value="1"/>
</dbReference>
<evidence type="ECO:0000256" key="1">
    <source>
        <dbReference type="ARBA" id="ARBA00001962"/>
    </source>
</evidence>
<comment type="caution">
    <text evidence="8">The sequence shown here is derived from an EMBL/GenBank/DDBJ whole genome shotgun (WGS) entry which is preliminary data.</text>
</comment>
<dbReference type="InterPro" id="IPR015879">
    <property type="entry name" value="Ring_hydroxy_dOase_asu_C_dom"/>
</dbReference>
<keyword evidence="6" id="KW-0411">Iron-sulfur</keyword>
<organism evidence="8 9">
    <name type="scientific">Mycobacterium asiaticum</name>
    <dbReference type="NCBI Taxonomy" id="1790"/>
    <lineage>
        <taxon>Bacteria</taxon>
        <taxon>Bacillati</taxon>
        <taxon>Actinomycetota</taxon>
        <taxon>Actinomycetes</taxon>
        <taxon>Mycobacteriales</taxon>
        <taxon>Mycobacteriaceae</taxon>
        <taxon>Mycobacterium</taxon>
    </lineage>
</organism>
<dbReference type="PRINTS" id="PR00090">
    <property type="entry name" value="RNGDIOXGNASE"/>
</dbReference>
<feature type="domain" description="Rieske" evidence="7">
    <location>
        <begin position="43"/>
        <end position="152"/>
    </location>
</feature>
<dbReference type="GO" id="GO:0051537">
    <property type="term" value="F:2 iron, 2 sulfur cluster binding"/>
    <property type="evidence" value="ECO:0007669"/>
    <property type="project" value="UniProtKB-KW"/>
</dbReference>
<evidence type="ECO:0000313" key="9">
    <source>
        <dbReference type="Proteomes" id="UP000093928"/>
    </source>
</evidence>
<dbReference type="GO" id="GO:0016705">
    <property type="term" value="F:oxidoreductase activity, acting on paired donors, with incorporation or reduction of molecular oxygen"/>
    <property type="evidence" value="ECO:0007669"/>
    <property type="project" value="UniProtKB-ARBA"/>
</dbReference>
<dbReference type="Gene3D" id="3.90.380.10">
    <property type="entry name" value="Naphthalene 1,2-dioxygenase Alpha Subunit, Chain A, domain 1"/>
    <property type="match status" value="1"/>
</dbReference>
<keyword evidence="3" id="KW-0479">Metal-binding</keyword>
<protein>
    <submittedName>
        <fullName evidence="8">(2Fe-2S)-binding protein</fullName>
    </submittedName>
</protein>
<dbReference type="EMBL" id="LZLS01000003">
    <property type="protein sequence ID" value="OBK31552.1"/>
    <property type="molecule type" value="Genomic_DNA"/>
</dbReference>
<reference evidence="8 9" key="1">
    <citation type="submission" date="2016-06" db="EMBL/GenBank/DDBJ databases">
        <authorList>
            <person name="Kjaerup R.B."/>
            <person name="Dalgaard T.S."/>
            <person name="Juul-Madsen H.R."/>
        </authorList>
    </citation>
    <scope>NUCLEOTIDE SEQUENCE [LARGE SCALE GENOMIC DNA]</scope>
    <source>
        <strain evidence="8 9">1165133.8</strain>
    </source>
</reference>
<dbReference type="InterPro" id="IPR036922">
    <property type="entry name" value="Rieske_2Fe-2S_sf"/>
</dbReference>
<evidence type="ECO:0000256" key="4">
    <source>
        <dbReference type="ARBA" id="ARBA00023002"/>
    </source>
</evidence>
<dbReference type="CDD" id="cd08882">
    <property type="entry name" value="RHO_alpha_C_MupW-like"/>
    <property type="match status" value="1"/>
</dbReference>
<comment type="cofactor">
    <cofactor evidence="1">
        <name>Fe cation</name>
        <dbReference type="ChEBI" id="CHEBI:24875"/>
    </cofactor>
</comment>
<evidence type="ECO:0000256" key="6">
    <source>
        <dbReference type="ARBA" id="ARBA00023014"/>
    </source>
</evidence>
<keyword evidence="4" id="KW-0560">Oxidoreductase</keyword>
<sequence length="451" mass="51311">MDVNWSPLPVPWAVRSADRIPKQRYYDAEFYALENEKFWPRVWQMACRLEEIPKPGDFVEYEILDQSIIVVRLDSESVRAYHNACRHRGVKLVEGNGSRRSFVCPFHGWCWGIDGRNTFVLRADAFDEHNLDPKDLALVPVRCELWGGCAWINLDDTAPGLRDCFEPFATIYDAWQVESLRTEWWQSCRLPVNWKLATAAFMEGYHVPHTHPQLLPSAQPSRAQPPGLAQTSLYFMRTLGEGMAGMVHENDIRIAEGLQNIDLPTDPAEAMTVWKRTLNDAVVAWHRARGCEMPDLNDLQRRGIVDAIGFCFPHYFLLPQYSSASSYRIRPLGPEETLFEIWSLTRIPPDRVTGKPTPPEPMAPDDPRWPPIPAQDFSNLPKQQKGLHSRGFEYMRLSSQIEGLISNFERVIDGFLADLPYDALVPAIQKTNTTIDVPIADLGLSARGAAQ</sequence>
<dbReference type="PANTHER" id="PTHR43756:SF5">
    <property type="entry name" value="CHOLINE MONOOXYGENASE, CHLOROPLASTIC"/>
    <property type="match status" value="1"/>
</dbReference>
<dbReference type="GO" id="GO:0004497">
    <property type="term" value="F:monooxygenase activity"/>
    <property type="evidence" value="ECO:0007669"/>
    <property type="project" value="UniProtKB-ARBA"/>
</dbReference>
<dbReference type="SUPFAM" id="SSF50022">
    <property type="entry name" value="ISP domain"/>
    <property type="match status" value="1"/>
</dbReference>
<gene>
    <name evidence="8" type="ORF">A5634_13230</name>
</gene>
<dbReference type="OrthoDB" id="5243643at2"/>
<dbReference type="Pfam" id="PF00848">
    <property type="entry name" value="Ring_hydroxyl_A"/>
    <property type="match status" value="1"/>
</dbReference>
<accession>A0A1A3PG31</accession>
<dbReference type="SUPFAM" id="SSF55961">
    <property type="entry name" value="Bet v1-like"/>
    <property type="match status" value="1"/>
</dbReference>
<dbReference type="CDD" id="cd03469">
    <property type="entry name" value="Rieske_RO_Alpha_N"/>
    <property type="match status" value="1"/>
</dbReference>
<dbReference type="Gene3D" id="2.102.10.10">
    <property type="entry name" value="Rieske [2Fe-2S] iron-sulphur domain"/>
    <property type="match status" value="1"/>
</dbReference>
<dbReference type="Pfam" id="PF00355">
    <property type="entry name" value="Rieske"/>
    <property type="match status" value="1"/>
</dbReference>
<evidence type="ECO:0000256" key="5">
    <source>
        <dbReference type="ARBA" id="ARBA00023004"/>
    </source>
</evidence>
<name>A0A1A3PG31_MYCAS</name>